<comment type="caution">
    <text evidence="2">The sequence shown here is derived from an EMBL/GenBank/DDBJ whole genome shotgun (WGS) entry which is preliminary data.</text>
</comment>
<protein>
    <submittedName>
        <fullName evidence="2">Uncharacterized protein</fullName>
    </submittedName>
</protein>
<accession>A0A2T6BGI8</accession>
<name>A0A2T6BGI8_9BACL</name>
<proteinExistence type="predicted"/>
<keyword evidence="3" id="KW-1185">Reference proteome</keyword>
<dbReference type="Proteomes" id="UP000244240">
    <property type="component" value="Unassembled WGS sequence"/>
</dbReference>
<organism evidence="2 3">
    <name type="scientific">Melghirimyces profundicolus</name>
    <dbReference type="NCBI Taxonomy" id="1242148"/>
    <lineage>
        <taxon>Bacteria</taxon>
        <taxon>Bacillati</taxon>
        <taxon>Bacillota</taxon>
        <taxon>Bacilli</taxon>
        <taxon>Bacillales</taxon>
        <taxon>Thermoactinomycetaceae</taxon>
        <taxon>Melghirimyces</taxon>
    </lineage>
</organism>
<dbReference type="AlphaFoldDB" id="A0A2T6BGI8"/>
<evidence type="ECO:0000313" key="2">
    <source>
        <dbReference type="EMBL" id="PTX55185.1"/>
    </source>
</evidence>
<evidence type="ECO:0000313" key="3">
    <source>
        <dbReference type="Proteomes" id="UP000244240"/>
    </source>
</evidence>
<sequence>MSEMNFHLRGIVGAAAATGLLLGGTATSPSLTGQPTVQAAEERPDEAKAESPYHRFQKHLADYLGTDEAEVQKALESHAPKDVAWAAVIAKSAGRSLEEVLAAKTNKRWREVAESYGVPQETFRREAGKLFRRTAKVRHLKLHPERTIRGLAAYLGTEPGEVVRQGKAQGADLHDLVKAAVLSKAGGKPFKEVLALKEKYGSWKEVAENLGVEKPAWKKERKRLAEIIRREWEAEGKKVREKR</sequence>
<gene>
    <name evidence="2" type="ORF">C8P63_12165</name>
</gene>
<feature type="region of interest" description="Disordered" evidence="1">
    <location>
        <begin position="27"/>
        <end position="52"/>
    </location>
</feature>
<evidence type="ECO:0000256" key="1">
    <source>
        <dbReference type="SAM" id="MobiDB-lite"/>
    </source>
</evidence>
<dbReference type="EMBL" id="QBKR01000021">
    <property type="protein sequence ID" value="PTX55185.1"/>
    <property type="molecule type" value="Genomic_DNA"/>
</dbReference>
<reference evidence="2 3" key="1">
    <citation type="submission" date="2018-04" db="EMBL/GenBank/DDBJ databases">
        <title>Genomic Encyclopedia of Archaeal and Bacterial Type Strains, Phase II (KMG-II): from individual species to whole genera.</title>
        <authorList>
            <person name="Goeker M."/>
        </authorList>
    </citation>
    <scope>NUCLEOTIDE SEQUENCE [LARGE SCALE GENOMIC DNA]</scope>
    <source>
        <strain evidence="2 3">DSM 45787</strain>
    </source>
</reference>
<feature type="compositionally biased region" description="Basic and acidic residues" evidence="1">
    <location>
        <begin position="40"/>
        <end position="52"/>
    </location>
</feature>